<reference evidence="3 4" key="1">
    <citation type="submission" date="2016-10" db="EMBL/GenBank/DDBJ databases">
        <authorList>
            <person name="de Groot N.N."/>
        </authorList>
    </citation>
    <scope>NUCLEOTIDE SEQUENCE [LARGE SCALE GENOMIC DNA]</scope>
    <source>
        <strain evidence="3 4">ATCC 700224</strain>
    </source>
</reference>
<protein>
    <submittedName>
        <fullName evidence="3">PilZ domain-containing protein</fullName>
    </submittedName>
</protein>
<evidence type="ECO:0000259" key="2">
    <source>
        <dbReference type="Pfam" id="PF07238"/>
    </source>
</evidence>
<sequence length="164" mass="17989">MIDSSDGQNTSDSGRHRRSAKRRRILKGGWLVIADGTSSIRCFVKDISSTGARVETEAAANTPDGLLRLTLSDGETLEAEVVRRTGLELGIRFVNDQRPSLAPSRNPLEDLVTNMADMSMDEILDRVDALNLDKEKDVGVAAEAFDRAFSDLYHALSKRATGPW</sequence>
<feature type="region of interest" description="Disordered" evidence="1">
    <location>
        <begin position="1"/>
        <end position="21"/>
    </location>
</feature>
<name>A0A1G7E5X0_9PROT</name>
<dbReference type="EMBL" id="FNAP01000008">
    <property type="protein sequence ID" value="SDE59128.1"/>
    <property type="molecule type" value="Genomic_DNA"/>
</dbReference>
<evidence type="ECO:0000313" key="3">
    <source>
        <dbReference type="EMBL" id="SDE59128.1"/>
    </source>
</evidence>
<accession>A0A1G7E5X0</accession>
<dbReference type="RefSeq" id="WP_092786626.1">
    <property type="nucleotide sequence ID" value="NZ_FNAP01000008.1"/>
</dbReference>
<dbReference type="SUPFAM" id="SSF141371">
    <property type="entry name" value="PilZ domain-like"/>
    <property type="match status" value="1"/>
</dbReference>
<dbReference type="Pfam" id="PF07238">
    <property type="entry name" value="PilZ"/>
    <property type="match status" value="1"/>
</dbReference>
<organism evidence="3 4">
    <name type="scientific">Rhodospira trueperi</name>
    <dbReference type="NCBI Taxonomy" id="69960"/>
    <lineage>
        <taxon>Bacteria</taxon>
        <taxon>Pseudomonadati</taxon>
        <taxon>Pseudomonadota</taxon>
        <taxon>Alphaproteobacteria</taxon>
        <taxon>Rhodospirillales</taxon>
        <taxon>Rhodospirillaceae</taxon>
        <taxon>Rhodospira</taxon>
    </lineage>
</organism>
<dbReference type="Gene3D" id="2.40.10.220">
    <property type="entry name" value="predicted glycosyltransferase like domains"/>
    <property type="match status" value="1"/>
</dbReference>
<gene>
    <name evidence="3" type="ORF">SAMN05421720_108188</name>
</gene>
<proteinExistence type="predicted"/>
<evidence type="ECO:0000256" key="1">
    <source>
        <dbReference type="SAM" id="MobiDB-lite"/>
    </source>
</evidence>
<dbReference type="OrthoDB" id="7210926at2"/>
<feature type="compositionally biased region" description="Polar residues" evidence="1">
    <location>
        <begin position="1"/>
        <end position="12"/>
    </location>
</feature>
<dbReference type="Proteomes" id="UP000199412">
    <property type="component" value="Unassembled WGS sequence"/>
</dbReference>
<feature type="domain" description="PilZ" evidence="2">
    <location>
        <begin position="17"/>
        <end position="99"/>
    </location>
</feature>
<dbReference type="InterPro" id="IPR009875">
    <property type="entry name" value="PilZ_domain"/>
</dbReference>
<evidence type="ECO:0000313" key="4">
    <source>
        <dbReference type="Proteomes" id="UP000199412"/>
    </source>
</evidence>
<dbReference type="GO" id="GO:0035438">
    <property type="term" value="F:cyclic-di-GMP binding"/>
    <property type="evidence" value="ECO:0007669"/>
    <property type="project" value="InterPro"/>
</dbReference>
<dbReference type="AlphaFoldDB" id="A0A1G7E5X0"/>
<keyword evidence="4" id="KW-1185">Reference proteome</keyword>